<evidence type="ECO:0000313" key="1">
    <source>
        <dbReference type="EMBL" id="QUL97874.1"/>
    </source>
</evidence>
<name>A0AAT9LAR2_9FIRM</name>
<dbReference type="KEGG" id="fcz:IMF26_07240"/>
<sequence length="74" mass="8915">MQLFQLRRSPEEESEETKLLKALYQAEKEYNVAVAYFREATEPEIIDEAIFRMEAARRKYSYFLKRVRSCSSRN</sequence>
<organism evidence="1">
    <name type="scientific">Candidatus Fermentithermobacillus carboniphilus</name>
    <dbReference type="NCBI Taxonomy" id="3085328"/>
    <lineage>
        <taxon>Bacteria</taxon>
        <taxon>Bacillati</taxon>
        <taxon>Bacillota</taxon>
        <taxon>Candidatus Fermentithermobacillia</taxon>
        <taxon>Candidatus Fermentithermobacillales</taxon>
        <taxon>Candidatus Fermentithermobacillaceae</taxon>
        <taxon>Candidatus Fermentithermobacillus</taxon>
    </lineage>
</organism>
<dbReference type="AlphaFoldDB" id="A0AAT9LAR2"/>
<protein>
    <submittedName>
        <fullName evidence="1">DUF2508 family protein</fullName>
    </submittedName>
</protein>
<accession>A0AAT9LAR2</accession>
<dbReference type="Pfam" id="PF10704">
    <property type="entry name" value="DUF2508"/>
    <property type="match status" value="1"/>
</dbReference>
<reference evidence="1" key="1">
    <citation type="submission" date="2020-10" db="EMBL/GenBank/DDBJ databases">
        <authorList>
            <person name="Kadnikov V."/>
            <person name="Beletsky A.V."/>
            <person name="Mardanov A.V."/>
            <person name="Karnachuk O.V."/>
            <person name="Ravin N.V."/>
        </authorList>
    </citation>
    <scope>NUCLEOTIDE SEQUENCE</scope>
    <source>
        <strain evidence="1">Bu02</strain>
    </source>
</reference>
<dbReference type="EMBL" id="CP062796">
    <property type="protein sequence ID" value="QUL97874.1"/>
    <property type="molecule type" value="Genomic_DNA"/>
</dbReference>
<reference evidence="1" key="2">
    <citation type="journal article" date="2023" name="Biology">
        <title>Prokaryotic Life Associated with Coal-Fire Gas Vents Revealed by Metagenomics.</title>
        <authorList>
            <person name="Kadnikov V.V."/>
            <person name="Mardanov A.V."/>
            <person name="Beletsky A.V."/>
            <person name="Karnachuk O.V."/>
            <person name="Ravin N.V."/>
        </authorList>
    </citation>
    <scope>NUCLEOTIDE SEQUENCE</scope>
    <source>
        <strain evidence="1">Bu02</strain>
    </source>
</reference>
<dbReference type="InterPro" id="IPR019644">
    <property type="entry name" value="DUF2508"/>
</dbReference>
<proteinExistence type="predicted"/>
<gene>
    <name evidence="1" type="ORF">IMF26_07240</name>
</gene>